<protein>
    <submittedName>
        <fullName evidence="2">Uncharacterized protein</fullName>
    </submittedName>
</protein>
<dbReference type="EMBL" id="BGZK01000137">
    <property type="protein sequence ID" value="GBP22204.1"/>
    <property type="molecule type" value="Genomic_DNA"/>
</dbReference>
<keyword evidence="3" id="KW-1185">Reference proteome</keyword>
<feature type="region of interest" description="Disordered" evidence="1">
    <location>
        <begin position="1"/>
        <end position="29"/>
    </location>
</feature>
<dbReference type="AlphaFoldDB" id="A0A4C1U8F6"/>
<sequence>MKEIDPQQVPFGREITGITNDSGLQHSNGNQGLPWNTFNIYDEPDSTDAVFSRRHRRTSPTQIVSQINATRLVDCGHGATSRVKGGPRDVTLPPVGADLSFGFDESVRNFIIMKLRQYARPRGPTTGSGYVIEGLFKSNLAQFVLSYFAFSLSPSSIPCNQQP</sequence>
<evidence type="ECO:0000313" key="3">
    <source>
        <dbReference type="Proteomes" id="UP000299102"/>
    </source>
</evidence>
<organism evidence="2 3">
    <name type="scientific">Eumeta variegata</name>
    <name type="common">Bagworm moth</name>
    <name type="synonym">Eumeta japonica</name>
    <dbReference type="NCBI Taxonomy" id="151549"/>
    <lineage>
        <taxon>Eukaryota</taxon>
        <taxon>Metazoa</taxon>
        <taxon>Ecdysozoa</taxon>
        <taxon>Arthropoda</taxon>
        <taxon>Hexapoda</taxon>
        <taxon>Insecta</taxon>
        <taxon>Pterygota</taxon>
        <taxon>Neoptera</taxon>
        <taxon>Endopterygota</taxon>
        <taxon>Lepidoptera</taxon>
        <taxon>Glossata</taxon>
        <taxon>Ditrysia</taxon>
        <taxon>Tineoidea</taxon>
        <taxon>Psychidae</taxon>
        <taxon>Oiketicinae</taxon>
        <taxon>Eumeta</taxon>
    </lineage>
</organism>
<gene>
    <name evidence="2" type="ORF">EVAR_10714_1</name>
</gene>
<dbReference type="Proteomes" id="UP000299102">
    <property type="component" value="Unassembled WGS sequence"/>
</dbReference>
<feature type="compositionally biased region" description="Polar residues" evidence="1">
    <location>
        <begin position="17"/>
        <end position="29"/>
    </location>
</feature>
<name>A0A4C1U8F6_EUMVA</name>
<accession>A0A4C1U8F6</accession>
<evidence type="ECO:0000256" key="1">
    <source>
        <dbReference type="SAM" id="MobiDB-lite"/>
    </source>
</evidence>
<reference evidence="2 3" key="1">
    <citation type="journal article" date="2019" name="Commun. Biol.">
        <title>The bagworm genome reveals a unique fibroin gene that provides high tensile strength.</title>
        <authorList>
            <person name="Kono N."/>
            <person name="Nakamura H."/>
            <person name="Ohtoshi R."/>
            <person name="Tomita M."/>
            <person name="Numata K."/>
            <person name="Arakawa K."/>
        </authorList>
    </citation>
    <scope>NUCLEOTIDE SEQUENCE [LARGE SCALE GENOMIC DNA]</scope>
</reference>
<comment type="caution">
    <text evidence="2">The sequence shown here is derived from an EMBL/GenBank/DDBJ whole genome shotgun (WGS) entry which is preliminary data.</text>
</comment>
<proteinExistence type="predicted"/>
<evidence type="ECO:0000313" key="2">
    <source>
        <dbReference type="EMBL" id="GBP22204.1"/>
    </source>
</evidence>